<dbReference type="GO" id="GO:0000981">
    <property type="term" value="F:DNA-binding transcription factor activity, RNA polymerase II-specific"/>
    <property type="evidence" value="ECO:0007669"/>
    <property type="project" value="TreeGrafter"/>
</dbReference>
<sequence length="764" mass="82985">MPKRKLDEVDSGEDLNSAQSESDDSNCSNVTESSTDISAATVGQPPPKKVKKQVKFTDVTVYYFPRKQGFTCVPSEGGSTLGMSCQHLHLQKFSLKDHAKEKKRIHRQILMEQRRQGKLFPSPLLAVSSEELPEVSSGSESDSDYDDYYFLQPLPIRQRRMLLRSAGVKKIEGDEKDECRDIRMSRNLCGCECKVFCDPETCTCSLAGIKCQVDRLSFPCGCTKDGCANTTGRIEFNPIRVRTHFIHTLMRLELERKDAESNSKRRMNNGGGSCGETLGCGSDDSGRGSAEEQEPIDLNLFNSNERGSCRDCQNTEVCNVMMQDVQFSHMSATEHNQRYVGSPASSHHSSHQPPTLPRVLLFNDSEEEVYNAENTTTMYHFDNDDSTYSEIGDGSSEAQNQVTGNYNTGGYPKSYQNLSSYAAPISHSSCSGISPVHQPPSVVTVHHAPHSSTADKGKYLTLTQSGPQSFKLEPISEMLNPIQPLPPYPNTHSQNTHSAHPHAQPVTMQQPATWTSSLLSGTRSSSTACASTSSNAYDLMSEVGSTSPLVASSTYTTMTNTTQDQLAEKCPDISSHMQSRHDETDLYAKPHADPDFTFHATCDEAADPGDLVGEPKSFVLNSFSDFSSCSNSLESLEVSKGCCMPLDVAGSASPSSSQDSFLSQGLCPMEPATSVSGPLEPSAAMSGPHSHDMHIDTNGVIRSDPVDGSRPDVSHQSLASSSSASSLSPSPSSSSDDFLQQAGEDMTQNFGEIIKTSIFETVSA</sequence>
<evidence type="ECO:0000256" key="8">
    <source>
        <dbReference type="ARBA" id="ARBA00023242"/>
    </source>
</evidence>
<feature type="domain" description="Cysteine/serine-rich nuclear protein N-terminal" evidence="10">
    <location>
        <begin position="50"/>
        <end position="256"/>
    </location>
</feature>
<comment type="similarity">
    <text evidence="2">Belongs to the AXUD1 family.</text>
</comment>
<reference evidence="11 12" key="1">
    <citation type="submission" date="2018-04" db="EMBL/GenBank/DDBJ databases">
        <title>The genome of golden apple snail Pomacea canaliculata provides insight into stress tolerance and invasive adaptation.</title>
        <authorList>
            <person name="Liu C."/>
            <person name="Liu B."/>
            <person name="Ren Y."/>
            <person name="Zhang Y."/>
            <person name="Wang H."/>
            <person name="Li S."/>
            <person name="Jiang F."/>
            <person name="Yin L."/>
            <person name="Zhang G."/>
            <person name="Qian W."/>
            <person name="Fan W."/>
        </authorList>
    </citation>
    <scope>NUCLEOTIDE SEQUENCE [LARGE SCALE GENOMIC DNA]</scope>
    <source>
        <strain evidence="11">SZHN2017</strain>
        <tissue evidence="11">Muscle</tissue>
    </source>
</reference>
<keyword evidence="3" id="KW-0053">Apoptosis</keyword>
<dbReference type="Pfam" id="PF16019">
    <property type="entry name" value="CSRNP_N"/>
    <property type="match status" value="1"/>
</dbReference>
<dbReference type="EMBL" id="PZQS01000001">
    <property type="protein sequence ID" value="PVD38607.1"/>
    <property type="molecule type" value="Genomic_DNA"/>
</dbReference>
<dbReference type="GO" id="GO:0006915">
    <property type="term" value="P:apoptotic process"/>
    <property type="evidence" value="ECO:0007669"/>
    <property type="project" value="UniProtKB-KW"/>
</dbReference>
<evidence type="ECO:0000256" key="7">
    <source>
        <dbReference type="ARBA" id="ARBA00023163"/>
    </source>
</evidence>
<feature type="compositionally biased region" description="Low complexity" evidence="9">
    <location>
        <begin position="653"/>
        <end position="663"/>
    </location>
</feature>
<evidence type="ECO:0000259" key="10">
    <source>
        <dbReference type="Pfam" id="PF16019"/>
    </source>
</evidence>
<feature type="region of interest" description="Disordered" evidence="9">
    <location>
        <begin position="653"/>
        <end position="746"/>
    </location>
</feature>
<dbReference type="GO" id="GO:0005634">
    <property type="term" value="C:nucleus"/>
    <property type="evidence" value="ECO:0007669"/>
    <property type="project" value="UniProtKB-SubCell"/>
</dbReference>
<evidence type="ECO:0000313" key="11">
    <source>
        <dbReference type="EMBL" id="PVD38607.1"/>
    </source>
</evidence>
<accession>A0A2T7PYY5</accession>
<keyword evidence="12" id="KW-1185">Reference proteome</keyword>
<evidence type="ECO:0000256" key="4">
    <source>
        <dbReference type="ARBA" id="ARBA00023015"/>
    </source>
</evidence>
<evidence type="ECO:0000256" key="2">
    <source>
        <dbReference type="ARBA" id="ARBA00008548"/>
    </source>
</evidence>
<protein>
    <recommendedName>
        <fullName evidence="10">Cysteine/serine-rich nuclear protein N-terminal domain-containing protein</fullName>
    </recommendedName>
</protein>
<evidence type="ECO:0000256" key="1">
    <source>
        <dbReference type="ARBA" id="ARBA00004123"/>
    </source>
</evidence>
<keyword evidence="4" id="KW-0805">Transcription regulation</keyword>
<comment type="subcellular location">
    <subcellularLocation>
        <location evidence="1">Nucleus</location>
    </subcellularLocation>
</comment>
<feature type="region of interest" description="Disordered" evidence="9">
    <location>
        <begin position="257"/>
        <end position="294"/>
    </location>
</feature>
<dbReference type="GO" id="GO:0043565">
    <property type="term" value="F:sequence-specific DNA binding"/>
    <property type="evidence" value="ECO:0007669"/>
    <property type="project" value="TreeGrafter"/>
</dbReference>
<keyword evidence="6" id="KW-0010">Activator</keyword>
<feature type="compositionally biased region" description="Polar residues" evidence="9">
    <location>
        <begin position="14"/>
        <end position="38"/>
    </location>
</feature>
<evidence type="ECO:0000256" key="6">
    <source>
        <dbReference type="ARBA" id="ARBA00023159"/>
    </source>
</evidence>
<evidence type="ECO:0000313" key="12">
    <source>
        <dbReference type="Proteomes" id="UP000245119"/>
    </source>
</evidence>
<dbReference type="InterPro" id="IPR031972">
    <property type="entry name" value="CSRNP_N"/>
</dbReference>
<feature type="compositionally biased region" description="Basic and acidic residues" evidence="9">
    <location>
        <begin position="704"/>
        <end position="713"/>
    </location>
</feature>
<dbReference type="Proteomes" id="UP000245119">
    <property type="component" value="Linkage Group LG1"/>
</dbReference>
<dbReference type="OMA" id="QILMEQR"/>
<comment type="caution">
    <text evidence="11">The sequence shown here is derived from an EMBL/GenBank/DDBJ whole genome shotgun (WGS) entry which is preliminary data.</text>
</comment>
<feature type="compositionally biased region" description="Low complexity" evidence="9">
    <location>
        <begin position="717"/>
        <end position="735"/>
    </location>
</feature>
<feature type="region of interest" description="Disordered" evidence="9">
    <location>
        <begin position="489"/>
        <end position="527"/>
    </location>
</feature>
<dbReference type="PANTHER" id="PTHR13580:SF9">
    <property type="entry name" value="AXIN1 UP-REGULATED 1, ISOFORM A"/>
    <property type="match status" value="1"/>
</dbReference>
<dbReference type="PANTHER" id="PTHR13580">
    <property type="entry name" value="TGF-BETA INDUCED APOPTOSIS PROTEIN"/>
    <property type="match status" value="1"/>
</dbReference>
<name>A0A2T7PYY5_POMCA</name>
<feature type="region of interest" description="Disordered" evidence="9">
    <location>
        <begin position="1"/>
        <end position="50"/>
    </location>
</feature>
<feature type="compositionally biased region" description="Low complexity" evidence="9">
    <location>
        <begin position="513"/>
        <end position="527"/>
    </location>
</feature>
<dbReference type="STRING" id="400727.A0A2T7PYY5"/>
<evidence type="ECO:0000256" key="3">
    <source>
        <dbReference type="ARBA" id="ARBA00022703"/>
    </source>
</evidence>
<gene>
    <name evidence="11" type="ORF">C0Q70_01223</name>
</gene>
<evidence type="ECO:0000256" key="9">
    <source>
        <dbReference type="SAM" id="MobiDB-lite"/>
    </source>
</evidence>
<dbReference type="PRINTS" id="PR02031">
    <property type="entry name" value="CYSSERRICHNP"/>
</dbReference>
<dbReference type="AlphaFoldDB" id="A0A2T7PYY5"/>
<dbReference type="OrthoDB" id="5946974at2759"/>
<evidence type="ECO:0000256" key="5">
    <source>
        <dbReference type="ARBA" id="ARBA00023125"/>
    </source>
</evidence>
<organism evidence="11 12">
    <name type="scientific">Pomacea canaliculata</name>
    <name type="common">Golden apple snail</name>
    <dbReference type="NCBI Taxonomy" id="400727"/>
    <lineage>
        <taxon>Eukaryota</taxon>
        <taxon>Metazoa</taxon>
        <taxon>Spiralia</taxon>
        <taxon>Lophotrochozoa</taxon>
        <taxon>Mollusca</taxon>
        <taxon>Gastropoda</taxon>
        <taxon>Caenogastropoda</taxon>
        <taxon>Architaenioglossa</taxon>
        <taxon>Ampullarioidea</taxon>
        <taxon>Ampullariidae</taxon>
        <taxon>Pomacea</taxon>
    </lineage>
</organism>
<keyword evidence="7" id="KW-0804">Transcription</keyword>
<keyword evidence="5" id="KW-0238">DNA-binding</keyword>
<proteinExistence type="inferred from homology"/>
<keyword evidence="8" id="KW-0539">Nucleus</keyword>
<dbReference type="InterPro" id="IPR023260">
    <property type="entry name" value="Cys/Ser-rich_nuc_prot"/>
</dbReference>